<comment type="caution">
    <text evidence="2">The sequence shown here is derived from an EMBL/GenBank/DDBJ whole genome shotgun (WGS) entry which is preliminary data.</text>
</comment>
<sequence>MHKVNFLALIFPLLSAIMLIKNGKSQPNHHSNTKTNQTVIEQKTKDQDQENAKKWLIKAIEINFNKETFEMSDITTKTYAEYKSDAINIEYDNGLTNETFKKKWKNTFDTKYVGTEGFLIPTQDYGKIKVMSCKFLSVTKDKAYIFETIVRDLTYKHSYKRDIKVIHSGKSFLIADVKEY</sequence>
<evidence type="ECO:0000313" key="2">
    <source>
        <dbReference type="EMBL" id="MCV9927168.1"/>
    </source>
</evidence>
<keyword evidence="3" id="KW-1185">Reference proteome</keyword>
<feature type="compositionally biased region" description="Polar residues" evidence="1">
    <location>
        <begin position="25"/>
        <end position="41"/>
    </location>
</feature>
<dbReference type="AlphaFoldDB" id="A0A9X2YTZ6"/>
<name>A0A9X2YTZ6_9FLAO</name>
<evidence type="ECO:0000313" key="3">
    <source>
        <dbReference type="Proteomes" id="UP001151079"/>
    </source>
</evidence>
<reference evidence="2" key="1">
    <citation type="submission" date="2022-10" db="EMBL/GenBank/DDBJ databases">
        <title>Two novel species of Flavobacterium.</title>
        <authorList>
            <person name="Liu Q."/>
            <person name="Xin Y.-H."/>
        </authorList>
    </citation>
    <scope>NUCLEOTIDE SEQUENCE</scope>
    <source>
        <strain evidence="2">LS1R49</strain>
    </source>
</reference>
<dbReference type="RefSeq" id="WP_264205342.1">
    <property type="nucleotide sequence ID" value="NZ_JAOZEW010000004.1"/>
</dbReference>
<gene>
    <name evidence="2" type="ORF">OIU83_05870</name>
</gene>
<dbReference type="EMBL" id="JAOZEW010000004">
    <property type="protein sequence ID" value="MCV9927168.1"/>
    <property type="molecule type" value="Genomic_DNA"/>
</dbReference>
<protein>
    <submittedName>
        <fullName evidence="2">Uncharacterized protein</fullName>
    </submittedName>
</protein>
<feature type="region of interest" description="Disordered" evidence="1">
    <location>
        <begin position="25"/>
        <end position="46"/>
    </location>
</feature>
<proteinExistence type="predicted"/>
<organism evidence="2 3">
    <name type="scientific">Flavobacterium shii</name>
    <dbReference type="NCBI Taxonomy" id="2987687"/>
    <lineage>
        <taxon>Bacteria</taxon>
        <taxon>Pseudomonadati</taxon>
        <taxon>Bacteroidota</taxon>
        <taxon>Flavobacteriia</taxon>
        <taxon>Flavobacteriales</taxon>
        <taxon>Flavobacteriaceae</taxon>
        <taxon>Flavobacterium</taxon>
    </lineage>
</organism>
<accession>A0A9X2YTZ6</accession>
<evidence type="ECO:0000256" key="1">
    <source>
        <dbReference type="SAM" id="MobiDB-lite"/>
    </source>
</evidence>
<dbReference type="Proteomes" id="UP001151079">
    <property type="component" value="Unassembled WGS sequence"/>
</dbReference>